<proteinExistence type="predicted"/>
<comment type="caution">
    <text evidence="1">The sequence shown here is derived from an EMBL/GenBank/DDBJ whole genome shotgun (WGS) entry which is preliminary data.</text>
</comment>
<evidence type="ECO:0000313" key="2">
    <source>
        <dbReference type="Proteomes" id="UP001140949"/>
    </source>
</evidence>
<sequence>MEKGSPIGLESLHDGFQNDTRSFVPWLGRRTSWYSPQAGISLSHRRRPRICLISMHGPVVRAWHCLAHPRVKLQCTLQSTTCGISLGT</sequence>
<accession>A0AAX6HAM2</accession>
<dbReference type="EMBL" id="JANAVB010010901">
    <property type="protein sequence ID" value="KAJ6838099.1"/>
    <property type="molecule type" value="Genomic_DNA"/>
</dbReference>
<reference evidence="1" key="2">
    <citation type="submission" date="2023-04" db="EMBL/GenBank/DDBJ databases">
        <authorList>
            <person name="Bruccoleri R.E."/>
            <person name="Oakeley E.J."/>
            <person name="Faust A.-M."/>
            <person name="Dessus-Babus S."/>
            <person name="Altorfer M."/>
            <person name="Burckhardt D."/>
            <person name="Oertli M."/>
            <person name="Naumann U."/>
            <person name="Petersen F."/>
            <person name="Wong J."/>
        </authorList>
    </citation>
    <scope>NUCLEOTIDE SEQUENCE</scope>
    <source>
        <strain evidence="1">GSM-AAB239-AS_SAM_17_03QT</strain>
        <tissue evidence="1">Leaf</tissue>
    </source>
</reference>
<gene>
    <name evidence="1" type="ORF">M6B38_322550</name>
</gene>
<keyword evidence="2" id="KW-1185">Reference proteome</keyword>
<protein>
    <submittedName>
        <fullName evidence="1">Uncharacterized protein</fullName>
    </submittedName>
</protein>
<organism evidence="1 2">
    <name type="scientific">Iris pallida</name>
    <name type="common">Sweet iris</name>
    <dbReference type="NCBI Taxonomy" id="29817"/>
    <lineage>
        <taxon>Eukaryota</taxon>
        <taxon>Viridiplantae</taxon>
        <taxon>Streptophyta</taxon>
        <taxon>Embryophyta</taxon>
        <taxon>Tracheophyta</taxon>
        <taxon>Spermatophyta</taxon>
        <taxon>Magnoliopsida</taxon>
        <taxon>Liliopsida</taxon>
        <taxon>Asparagales</taxon>
        <taxon>Iridaceae</taxon>
        <taxon>Iridoideae</taxon>
        <taxon>Irideae</taxon>
        <taxon>Iris</taxon>
    </lineage>
</organism>
<dbReference type="AlphaFoldDB" id="A0AAX6HAM2"/>
<evidence type="ECO:0000313" key="1">
    <source>
        <dbReference type="EMBL" id="KAJ6838099.1"/>
    </source>
</evidence>
<name>A0AAX6HAM2_IRIPA</name>
<reference evidence="1" key="1">
    <citation type="journal article" date="2023" name="GigaByte">
        <title>Genome assembly of the bearded iris, Iris pallida Lam.</title>
        <authorList>
            <person name="Bruccoleri R.E."/>
            <person name="Oakeley E.J."/>
            <person name="Faust A.M.E."/>
            <person name="Altorfer M."/>
            <person name="Dessus-Babus S."/>
            <person name="Burckhardt D."/>
            <person name="Oertli M."/>
            <person name="Naumann U."/>
            <person name="Petersen F."/>
            <person name="Wong J."/>
        </authorList>
    </citation>
    <scope>NUCLEOTIDE SEQUENCE</scope>
    <source>
        <strain evidence="1">GSM-AAB239-AS_SAM_17_03QT</strain>
    </source>
</reference>
<dbReference type="Proteomes" id="UP001140949">
    <property type="component" value="Unassembled WGS sequence"/>
</dbReference>